<feature type="domain" description="TonB C-terminal" evidence="2">
    <location>
        <begin position="554"/>
        <end position="645"/>
    </location>
</feature>
<dbReference type="AlphaFoldDB" id="A0A5E7ZC64"/>
<organism evidence="3 4">
    <name type="scientific">Sphingomonas aurantiaca</name>
    <dbReference type="NCBI Taxonomy" id="185949"/>
    <lineage>
        <taxon>Bacteria</taxon>
        <taxon>Pseudomonadati</taxon>
        <taxon>Pseudomonadota</taxon>
        <taxon>Alphaproteobacteria</taxon>
        <taxon>Sphingomonadales</taxon>
        <taxon>Sphingomonadaceae</taxon>
        <taxon>Sphingomonas</taxon>
    </lineage>
</organism>
<reference evidence="3 4" key="1">
    <citation type="submission" date="2019-09" db="EMBL/GenBank/DDBJ databases">
        <authorList>
            <person name="Dittami M. S."/>
        </authorList>
    </citation>
    <scope>NUCLEOTIDE SEQUENCE [LARGE SCALE GENOMIC DNA]</scope>
    <source>
        <strain evidence="3">SPHINGO391</strain>
    </source>
</reference>
<sequence>MKRLNVICAGLLSVGVGSAALAAFSSPQPDGAVVQRALDAHDYRRAGIELNKLITERLPGSDKGGPDPVLDRLFAELISANGTPASATTLLLRLNAQPGLKNRGHYQLLLATAREESGQFTNAERLYQSVSADRQASAEDRTSSVIGYARLRMMTSPDDAISALQSAQPLPAQAWEVDLQRARAETLAGRDDAAQAAMQRAWSEAPMAGAEQGAAARVASDMMVTAGRKGDRGRLIAMLAVDRLNRGTNTGQEVLGADVPICGSAGITPNDSVAVEFSRQAPPGRPRFSLVWASRAGIAAAFLDGVARNPGFQVQDGQATTVVLKCRLGPAADYQVRADLDDQILSWSTSRGAYPLLDTGDESDTPSLASLLAERERRYGSTSVMLLPVLVQILGPTVASGMDNQEARARAAALSHRIADIIAANGAPADMVLFSALSTTGLDVAAQSKSVTAAQAEFQSLLGQAARNSAVSLDNLFTVVSNATAYTQAPTALRVQLLEQTIAVLRAHVPATDPRLMALGLRLLSVRREQGDSAAVAALIEQFDFAPDLCNVAVPPVRFTSSNITADDYPPDLVQAMLQGRTMLEFSISATGTATAARVLVSDPPFAFDAVALAKSLTLTYEPAKTAGVPRSCRAQVQPIRWQLP</sequence>
<protein>
    <recommendedName>
        <fullName evidence="2">TonB C-terminal domain-containing protein</fullName>
    </recommendedName>
</protein>
<dbReference type="GO" id="GO:0055085">
    <property type="term" value="P:transmembrane transport"/>
    <property type="evidence" value="ECO:0007669"/>
    <property type="project" value="InterPro"/>
</dbReference>
<evidence type="ECO:0000256" key="1">
    <source>
        <dbReference type="SAM" id="SignalP"/>
    </source>
</evidence>
<accession>A0A5E7ZC64</accession>
<proteinExistence type="predicted"/>
<gene>
    <name evidence="3" type="ORF">SPHINGO391_440285</name>
</gene>
<dbReference type="Pfam" id="PF03544">
    <property type="entry name" value="TonB_C"/>
    <property type="match status" value="1"/>
</dbReference>
<name>A0A5E7ZC64_9SPHN</name>
<dbReference type="InterPro" id="IPR037682">
    <property type="entry name" value="TonB_C"/>
</dbReference>
<evidence type="ECO:0000313" key="4">
    <source>
        <dbReference type="Proteomes" id="UP000326857"/>
    </source>
</evidence>
<dbReference type="Gene3D" id="3.30.1150.10">
    <property type="match status" value="1"/>
</dbReference>
<dbReference type="PROSITE" id="PS52015">
    <property type="entry name" value="TONB_CTD"/>
    <property type="match status" value="1"/>
</dbReference>
<feature type="chain" id="PRO_5023095868" description="TonB C-terminal domain-containing protein" evidence="1">
    <location>
        <begin position="23"/>
        <end position="645"/>
    </location>
</feature>
<feature type="signal peptide" evidence="1">
    <location>
        <begin position="1"/>
        <end position="22"/>
    </location>
</feature>
<dbReference type="Proteomes" id="UP000326857">
    <property type="component" value="Unassembled WGS sequence"/>
</dbReference>
<dbReference type="SUPFAM" id="SSF74653">
    <property type="entry name" value="TolA/TonB C-terminal domain"/>
    <property type="match status" value="1"/>
</dbReference>
<dbReference type="RefSeq" id="WP_151990869.1">
    <property type="nucleotide sequence ID" value="NZ_LR701528.1"/>
</dbReference>
<evidence type="ECO:0000259" key="2">
    <source>
        <dbReference type="PROSITE" id="PS52015"/>
    </source>
</evidence>
<dbReference type="EMBL" id="CABVLI010000039">
    <property type="protein sequence ID" value="VVT14944.1"/>
    <property type="molecule type" value="Genomic_DNA"/>
</dbReference>
<keyword evidence="1" id="KW-0732">Signal</keyword>
<evidence type="ECO:0000313" key="3">
    <source>
        <dbReference type="EMBL" id="VVT14944.1"/>
    </source>
</evidence>